<dbReference type="EMBL" id="DAATWG010000062">
    <property type="protein sequence ID" value="HAF0385113.1"/>
    <property type="molecule type" value="Genomic_DNA"/>
</dbReference>
<accession>A0A740SN31</accession>
<feature type="transmembrane region" description="Helical" evidence="1">
    <location>
        <begin position="7"/>
        <end position="23"/>
    </location>
</feature>
<keyword evidence="1" id="KW-0472">Membrane</keyword>
<reference evidence="2" key="2">
    <citation type="submission" date="2018-07" db="EMBL/GenBank/DDBJ databases">
        <authorList>
            <consortium name="NCBI Pathogen Detection Project"/>
        </authorList>
    </citation>
    <scope>NUCLEOTIDE SEQUENCE</scope>
    <source>
        <strain evidence="2">DMS 2442</strain>
    </source>
</reference>
<name>A0A740SN31_SALEB</name>
<sequence>MSTVNEIITNLVPAGFLFFWWYIPLVSNHRGRYGVLLRFSIQAERDVIG</sequence>
<evidence type="ECO:0000313" key="2">
    <source>
        <dbReference type="EMBL" id="HAF0385113.1"/>
    </source>
</evidence>
<proteinExistence type="predicted"/>
<gene>
    <name evidence="2" type="ORF">GNC07_004647</name>
</gene>
<evidence type="ECO:0000256" key="1">
    <source>
        <dbReference type="SAM" id="Phobius"/>
    </source>
</evidence>
<protein>
    <submittedName>
        <fullName evidence="2">Uncharacterized protein</fullName>
    </submittedName>
</protein>
<keyword evidence="1" id="KW-1133">Transmembrane helix</keyword>
<comment type="caution">
    <text evidence="2">The sequence shown here is derived from an EMBL/GenBank/DDBJ whole genome shotgun (WGS) entry which is preliminary data.</text>
</comment>
<dbReference type="AlphaFoldDB" id="A0A740SN31"/>
<organism evidence="2">
    <name type="scientific">Salmonella paratyphi B</name>
    <name type="common">Salmonella enterica subsp. enterica serovar Paratyphi B</name>
    <dbReference type="NCBI Taxonomy" id="57045"/>
    <lineage>
        <taxon>Bacteria</taxon>
        <taxon>Pseudomonadati</taxon>
        <taxon>Pseudomonadota</taxon>
        <taxon>Gammaproteobacteria</taxon>
        <taxon>Enterobacterales</taxon>
        <taxon>Enterobacteriaceae</taxon>
        <taxon>Salmonella</taxon>
    </lineage>
</organism>
<reference evidence="2" key="1">
    <citation type="journal article" date="2018" name="Genome Biol.">
        <title>SKESA: strategic k-mer extension for scrupulous assemblies.</title>
        <authorList>
            <person name="Souvorov A."/>
            <person name="Agarwala R."/>
            <person name="Lipman D.J."/>
        </authorList>
    </citation>
    <scope>NUCLEOTIDE SEQUENCE</scope>
    <source>
        <strain evidence="2">DMS 2442</strain>
    </source>
</reference>
<keyword evidence="1" id="KW-0812">Transmembrane</keyword>